<protein>
    <submittedName>
        <fullName evidence="5">Nsp1_C domain-containing protein</fullName>
    </submittedName>
    <submittedName>
        <fullName evidence="6">SXP/RAL-2 family protein Ani s 5-like cation-binding domain-containing protein</fullName>
    </submittedName>
</protein>
<name>A0A0K0EFP4_STRER</name>
<feature type="compositionally biased region" description="Low complexity" evidence="2">
    <location>
        <begin position="267"/>
        <end position="286"/>
    </location>
</feature>
<sequence length="292" mass="31892">MEKFNTFFIFVIFSFILHLNCLIFEANSGITTVLPHGPIINLNYTHTKFQKKCSAGTCTYILSVPGMSNKISNYIEDKINNDMIIEATEETITQKLNDDINLSLTNIQNEINEIESKLNNLTSIYNNLLNTVETIEVDLDETNEALTSIQLYVDEMNKTSSENALYQCYVKAYESCSESQSTTVKIPLSSTMSSIQSTVYVSKLSTEIQSTASPISTLSTEIQSTASPVSTLSTKIQSTASPISTLSGMSTASGKTQSTQSTISKETSTNIPTTPITPTITASSNTHSSTVK</sequence>
<dbReference type="Proteomes" id="UP000035681">
    <property type="component" value="Unplaced"/>
</dbReference>
<keyword evidence="1" id="KW-0175">Coiled coil</keyword>
<accession>A0A0K0EFP4</accession>
<evidence type="ECO:0000256" key="2">
    <source>
        <dbReference type="SAM" id="MobiDB-lite"/>
    </source>
</evidence>
<evidence type="ECO:0000313" key="5">
    <source>
        <dbReference type="WBParaSite" id="SSTP_0000830400.1"/>
    </source>
</evidence>
<feature type="coiled-coil region" evidence="1">
    <location>
        <begin position="97"/>
        <end position="145"/>
    </location>
</feature>
<feature type="region of interest" description="Disordered" evidence="2">
    <location>
        <begin position="244"/>
        <end position="292"/>
    </location>
</feature>
<keyword evidence="3" id="KW-0732">Signal</keyword>
<dbReference type="WBParaSite" id="TCONS_00014782.p1">
    <property type="protein sequence ID" value="TCONS_00014782.p1"/>
    <property type="gene ID" value="XLOC_010004"/>
</dbReference>
<dbReference type="AlphaFoldDB" id="A0A0K0EFP4"/>
<dbReference type="WBParaSite" id="SSTP_0000830400.1">
    <property type="protein sequence ID" value="SSTP_0000830400.1"/>
    <property type="gene ID" value="SSTP_0000830400"/>
</dbReference>
<evidence type="ECO:0000313" key="4">
    <source>
        <dbReference type="Proteomes" id="UP000035681"/>
    </source>
</evidence>
<feature type="signal peptide" evidence="3">
    <location>
        <begin position="1"/>
        <end position="21"/>
    </location>
</feature>
<reference evidence="5" key="1">
    <citation type="submission" date="2015-08" db="UniProtKB">
        <authorList>
            <consortium name="WormBaseParasite"/>
        </authorList>
    </citation>
    <scope>IDENTIFICATION</scope>
</reference>
<feature type="compositionally biased region" description="Polar residues" evidence="2">
    <location>
        <begin position="244"/>
        <end position="266"/>
    </location>
</feature>
<keyword evidence="4" id="KW-1185">Reference proteome</keyword>
<feature type="chain" id="PRO_5005328099" evidence="3">
    <location>
        <begin position="22"/>
        <end position="292"/>
    </location>
</feature>
<organism evidence="5">
    <name type="scientific">Strongyloides stercoralis</name>
    <name type="common">Threadworm</name>
    <dbReference type="NCBI Taxonomy" id="6248"/>
    <lineage>
        <taxon>Eukaryota</taxon>
        <taxon>Metazoa</taxon>
        <taxon>Ecdysozoa</taxon>
        <taxon>Nematoda</taxon>
        <taxon>Chromadorea</taxon>
        <taxon>Rhabditida</taxon>
        <taxon>Tylenchina</taxon>
        <taxon>Panagrolaimomorpha</taxon>
        <taxon>Strongyloidoidea</taxon>
        <taxon>Strongyloididae</taxon>
        <taxon>Strongyloides</taxon>
    </lineage>
</organism>
<evidence type="ECO:0000313" key="6">
    <source>
        <dbReference type="WBParaSite" id="TCONS_00014782.p1"/>
    </source>
</evidence>
<evidence type="ECO:0000256" key="1">
    <source>
        <dbReference type="SAM" id="Coils"/>
    </source>
</evidence>
<proteinExistence type="predicted"/>
<evidence type="ECO:0000256" key="3">
    <source>
        <dbReference type="SAM" id="SignalP"/>
    </source>
</evidence>